<dbReference type="EMBL" id="CP003065">
    <property type="protein sequence ID" value="AEV69749.1"/>
    <property type="molecule type" value="Genomic_DNA"/>
</dbReference>
<dbReference type="Pfam" id="PF01209">
    <property type="entry name" value="Ubie_methyltran"/>
    <property type="match status" value="1"/>
</dbReference>
<keyword evidence="1" id="KW-0830">Ubiquinone</keyword>
<dbReference type="PANTHER" id="PTHR43591">
    <property type="entry name" value="METHYLTRANSFERASE"/>
    <property type="match status" value="1"/>
</dbReference>
<sequence length="211" mass="24396">MRCKYIASYESRVRTLYRVLSKIYGLMDLIVFPNKKANPRKGLANQIPDEQVRVLDVCCGTGNSTIAIGKKNINNTVIGIDLSRDMLKVARNKAIKNKITNTSFIEMNATKLDFPSCSFDFVTISLAFHEMPQELIDLILVEIGRVLKPKGKLYIIEWDWPKHPIAYVLFSIFPSLFEPKEFKQFLKIDWKQLLGEFGFKYLGMEHYTFTK</sequence>
<dbReference type="PANTHER" id="PTHR43591:SF24">
    <property type="entry name" value="2-METHOXY-6-POLYPRENYL-1,4-BENZOQUINOL METHYLASE, MITOCHONDRIAL"/>
    <property type="match status" value="1"/>
</dbReference>
<dbReference type="OrthoDB" id="9804872at2"/>
<organism evidence="1 2">
    <name type="scientific">Acetivibrio clariflavus (strain DSM 19732 / NBRC 101661 / EBR45)</name>
    <name type="common">Clostridium clariflavum</name>
    <dbReference type="NCBI Taxonomy" id="720554"/>
    <lineage>
        <taxon>Bacteria</taxon>
        <taxon>Bacillati</taxon>
        <taxon>Bacillota</taxon>
        <taxon>Clostridia</taxon>
        <taxon>Eubacteriales</taxon>
        <taxon>Oscillospiraceae</taxon>
        <taxon>Acetivibrio</taxon>
    </lineage>
</organism>
<keyword evidence="2" id="KW-1185">Reference proteome</keyword>
<dbReference type="HOGENOM" id="CLU_1303121_0_0_9"/>
<dbReference type="Gene3D" id="3.40.50.150">
    <property type="entry name" value="Vaccinia Virus protein VP39"/>
    <property type="match status" value="1"/>
</dbReference>
<dbReference type="GO" id="GO:0008168">
    <property type="term" value="F:methyltransferase activity"/>
    <property type="evidence" value="ECO:0007669"/>
    <property type="project" value="UniProtKB-KW"/>
</dbReference>
<dbReference type="InterPro" id="IPR029063">
    <property type="entry name" value="SAM-dependent_MTases_sf"/>
</dbReference>
<protein>
    <submittedName>
        <fullName evidence="1">Methylase involved in ubiquinone/menaquinone biosynthesis</fullName>
    </submittedName>
</protein>
<dbReference type="STRING" id="720554.Clocl_3234"/>
<dbReference type="KEGG" id="ccl:Clocl_3234"/>
<reference evidence="2" key="1">
    <citation type="submission" date="2011-12" db="EMBL/GenBank/DDBJ databases">
        <title>Complete sequence of Clostridium clariflavum DSM 19732.</title>
        <authorList>
            <consortium name="US DOE Joint Genome Institute"/>
            <person name="Lucas S."/>
            <person name="Han J."/>
            <person name="Lapidus A."/>
            <person name="Cheng J.-F."/>
            <person name="Goodwin L."/>
            <person name="Pitluck S."/>
            <person name="Peters L."/>
            <person name="Teshima H."/>
            <person name="Detter J.C."/>
            <person name="Han C."/>
            <person name="Tapia R."/>
            <person name="Land M."/>
            <person name="Hauser L."/>
            <person name="Kyrpides N."/>
            <person name="Ivanova N."/>
            <person name="Pagani I."/>
            <person name="Kitzmiller T."/>
            <person name="Lynd L."/>
            <person name="Izquierdo J."/>
            <person name="Woyke T."/>
        </authorList>
    </citation>
    <scope>NUCLEOTIDE SEQUENCE [LARGE SCALE GENOMIC DNA]</scope>
    <source>
        <strain evidence="2">DSM 19732 / NBRC 101661 / EBR45</strain>
    </source>
</reference>
<dbReference type="AlphaFoldDB" id="G8LWA2"/>
<dbReference type="SUPFAM" id="SSF53335">
    <property type="entry name" value="S-adenosyl-L-methionine-dependent methyltransferases"/>
    <property type="match status" value="1"/>
</dbReference>
<evidence type="ECO:0000313" key="2">
    <source>
        <dbReference type="Proteomes" id="UP000005435"/>
    </source>
</evidence>
<dbReference type="Proteomes" id="UP000005435">
    <property type="component" value="Chromosome"/>
</dbReference>
<keyword evidence="1" id="KW-0489">Methyltransferase</keyword>
<accession>G8LWA2</accession>
<proteinExistence type="predicted"/>
<dbReference type="CDD" id="cd02440">
    <property type="entry name" value="AdoMet_MTases"/>
    <property type="match status" value="1"/>
</dbReference>
<reference evidence="1 2" key="2">
    <citation type="journal article" date="2012" name="Stand. Genomic Sci.">
        <title>Complete Genome Sequence of Clostridium clariflavum DSM 19732.</title>
        <authorList>
            <person name="Izquierdo J.A."/>
            <person name="Goodwin L."/>
            <person name="Davenport K.W."/>
            <person name="Teshima H."/>
            <person name="Bruce D."/>
            <person name="Detter C."/>
            <person name="Tapia R."/>
            <person name="Han S."/>
            <person name="Land M."/>
            <person name="Hauser L."/>
            <person name="Jeffries C.D."/>
            <person name="Han J."/>
            <person name="Pitluck S."/>
            <person name="Nolan M."/>
            <person name="Chen A."/>
            <person name="Huntemann M."/>
            <person name="Mavromatis K."/>
            <person name="Mikhailova N."/>
            <person name="Liolios K."/>
            <person name="Woyke T."/>
            <person name="Lynd L.R."/>
        </authorList>
    </citation>
    <scope>NUCLEOTIDE SEQUENCE [LARGE SCALE GENOMIC DNA]</scope>
    <source>
        <strain evidence="2">DSM 19732 / NBRC 101661 / EBR45</strain>
    </source>
</reference>
<evidence type="ECO:0000313" key="1">
    <source>
        <dbReference type="EMBL" id="AEV69749.1"/>
    </source>
</evidence>
<gene>
    <name evidence="1" type="ordered locus">Clocl_3234</name>
</gene>
<dbReference type="eggNOG" id="COG2226">
    <property type="taxonomic scope" value="Bacteria"/>
</dbReference>
<name>G8LWA2_ACECE</name>
<keyword evidence="1" id="KW-0808">Transferase</keyword>
<dbReference type="GO" id="GO:0032259">
    <property type="term" value="P:methylation"/>
    <property type="evidence" value="ECO:0007669"/>
    <property type="project" value="UniProtKB-KW"/>
</dbReference>